<evidence type="ECO:0000256" key="2">
    <source>
        <dbReference type="SAM" id="Phobius"/>
    </source>
</evidence>
<dbReference type="AlphaFoldDB" id="A0A0J1BGP4"/>
<feature type="compositionally biased region" description="Basic and acidic residues" evidence="1">
    <location>
        <begin position="514"/>
        <end position="537"/>
    </location>
</feature>
<evidence type="ECO:0000313" key="3">
    <source>
        <dbReference type="EMBL" id="KLU05701.1"/>
    </source>
</evidence>
<dbReference type="EMBL" id="LECT01000017">
    <property type="protein sequence ID" value="KLU05701.1"/>
    <property type="molecule type" value="Genomic_DNA"/>
</dbReference>
<accession>A0A0J1BGP4</accession>
<keyword evidence="4" id="KW-1185">Reference proteome</keyword>
<dbReference type="PATRIC" id="fig|595434.4.peg.2227"/>
<dbReference type="RefSeq" id="WP_047814001.1">
    <property type="nucleotide sequence ID" value="NZ_LECT01000017.1"/>
</dbReference>
<gene>
    <name evidence="3" type="ORF">RISK_002333</name>
</gene>
<feature type="region of interest" description="Disordered" evidence="1">
    <location>
        <begin position="493"/>
        <end position="537"/>
    </location>
</feature>
<feature type="transmembrane region" description="Helical" evidence="2">
    <location>
        <begin position="179"/>
        <end position="197"/>
    </location>
</feature>
<keyword evidence="2" id="KW-0472">Membrane</keyword>
<reference evidence="3" key="1">
    <citation type="submission" date="2015-05" db="EMBL/GenBank/DDBJ databases">
        <title>Permanent draft genome of Rhodopirellula islandicus K833.</title>
        <authorList>
            <person name="Kizina J."/>
            <person name="Richter M."/>
            <person name="Glockner F.O."/>
            <person name="Harder J."/>
        </authorList>
    </citation>
    <scope>NUCLEOTIDE SEQUENCE [LARGE SCALE GENOMIC DNA]</scope>
    <source>
        <strain evidence="3">K833</strain>
    </source>
</reference>
<dbReference type="STRING" id="595434.RISK_002333"/>
<feature type="compositionally biased region" description="Basic and acidic residues" evidence="1">
    <location>
        <begin position="493"/>
        <end position="502"/>
    </location>
</feature>
<evidence type="ECO:0000256" key="1">
    <source>
        <dbReference type="SAM" id="MobiDB-lite"/>
    </source>
</evidence>
<name>A0A0J1BGP4_RHOIS</name>
<proteinExistence type="predicted"/>
<evidence type="ECO:0000313" key="4">
    <source>
        <dbReference type="Proteomes" id="UP000036367"/>
    </source>
</evidence>
<keyword evidence="2" id="KW-1133">Transmembrane helix</keyword>
<dbReference type="OrthoDB" id="268061at2"/>
<sequence length="537" mass="60128">MNDPKRPLDNPTNAELDVDASASGKASANETGQTAGDRTVSMAIPKLGPGGSVSGNGSARGNDPDQLTLRDVPLDLDDEQLVAYLDGELSGKERAELEDRLISEESLRLRLQGLQRGWDMLDVLPTPMVDEHSVQTTLEMVVRDLTRASMGIEAAGTGNGVSGSGTLPRRRLKKWTRRLFAFGVLALVVSSLVSWRWQTVSHQSQIADLPIAIDHLAYFSTDDLELVRDLAESPLWFALASRSATEDLESLVDQYGGTDELLEAVAELDEEQRATAYRRWDTFNNLSPQARSITRDRAKRVAEAEDSQQLLTTLRAYSRWKEQLSRDTLAAIENQTGELRERAIEEGVHETMSVIGRVTAKGLSDETIERIAFTMRQIVQQRIADQEPAATRMMEGFRRWRERESGGRGRDGQGVDESIWYHFIAHSIVGNSGRRHGPKDGKRGPESPPLTLSELHQIEIMLPQEDLELLRTVSTNAWFRSMVIRDWAEEALRRRGRPDSESKTLQQAYQEASADEREVLDLLPPEEVRDQLLRPSN</sequence>
<organism evidence="3 4">
    <name type="scientific">Rhodopirellula islandica</name>
    <dbReference type="NCBI Taxonomy" id="595434"/>
    <lineage>
        <taxon>Bacteria</taxon>
        <taxon>Pseudomonadati</taxon>
        <taxon>Planctomycetota</taxon>
        <taxon>Planctomycetia</taxon>
        <taxon>Pirellulales</taxon>
        <taxon>Pirellulaceae</taxon>
        <taxon>Rhodopirellula</taxon>
    </lineage>
</organism>
<keyword evidence="2 3" id="KW-0812">Transmembrane</keyword>
<feature type="region of interest" description="Disordered" evidence="1">
    <location>
        <begin position="1"/>
        <end position="69"/>
    </location>
</feature>
<comment type="caution">
    <text evidence="3">The sequence shown here is derived from an EMBL/GenBank/DDBJ whole genome shotgun (WGS) entry which is preliminary data.</text>
</comment>
<protein>
    <submittedName>
        <fullName evidence="3">Transmembrane protein</fullName>
    </submittedName>
</protein>
<dbReference type="Proteomes" id="UP000036367">
    <property type="component" value="Unassembled WGS sequence"/>
</dbReference>
<feature type="compositionally biased region" description="Polar residues" evidence="1">
    <location>
        <begin position="24"/>
        <end position="36"/>
    </location>
</feature>